<keyword evidence="2" id="KW-1133">Transmembrane helix</keyword>
<evidence type="ECO:0000256" key="1">
    <source>
        <dbReference type="SAM" id="MobiDB-lite"/>
    </source>
</evidence>
<gene>
    <name evidence="3" type="ORF">N7456_003518</name>
</gene>
<dbReference type="AlphaFoldDB" id="A0A9W9KIP9"/>
<feature type="compositionally biased region" description="Polar residues" evidence="1">
    <location>
        <begin position="579"/>
        <end position="588"/>
    </location>
</feature>
<feature type="transmembrane region" description="Helical" evidence="2">
    <location>
        <begin position="220"/>
        <end position="240"/>
    </location>
</feature>
<feature type="transmembrane region" description="Helical" evidence="2">
    <location>
        <begin position="105"/>
        <end position="124"/>
    </location>
</feature>
<accession>A0A9W9KIP9</accession>
<evidence type="ECO:0000313" key="3">
    <source>
        <dbReference type="EMBL" id="KAJ5106843.1"/>
    </source>
</evidence>
<comment type="caution">
    <text evidence="3">The sequence shown here is derived from an EMBL/GenBank/DDBJ whole genome shotgun (WGS) entry which is preliminary data.</text>
</comment>
<feature type="region of interest" description="Disordered" evidence="1">
    <location>
        <begin position="377"/>
        <end position="401"/>
    </location>
</feature>
<feature type="transmembrane region" description="Helical" evidence="2">
    <location>
        <begin position="71"/>
        <end position="93"/>
    </location>
</feature>
<feature type="transmembrane region" description="Helical" evidence="2">
    <location>
        <begin position="136"/>
        <end position="155"/>
    </location>
</feature>
<feature type="transmembrane region" description="Helical" evidence="2">
    <location>
        <begin position="284"/>
        <end position="303"/>
    </location>
</feature>
<feature type="region of interest" description="Disordered" evidence="1">
    <location>
        <begin position="550"/>
        <end position="597"/>
    </location>
</feature>
<reference evidence="3" key="2">
    <citation type="journal article" date="2023" name="IMA Fungus">
        <title>Comparative genomic study of the Penicillium genus elucidates a diverse pangenome and 15 lateral gene transfer events.</title>
        <authorList>
            <person name="Petersen C."/>
            <person name="Sorensen T."/>
            <person name="Nielsen M.R."/>
            <person name="Sondergaard T.E."/>
            <person name="Sorensen J.L."/>
            <person name="Fitzpatrick D.A."/>
            <person name="Frisvad J.C."/>
            <person name="Nielsen K.L."/>
        </authorList>
    </citation>
    <scope>NUCLEOTIDE SEQUENCE</scope>
    <source>
        <strain evidence="3">IBT 30069</strain>
    </source>
</reference>
<feature type="region of interest" description="Disordered" evidence="1">
    <location>
        <begin position="491"/>
        <end position="538"/>
    </location>
</feature>
<sequence>MPAIPFPGELLGTTLVRRSTLPPAPNSTDPILEVVCAWPVSGQYGPGTRYLYYILTAACVFARKEEWIRNACLAAVLLFPAVAALHGIVLAAIHIEGAVDMDVYGAFQLCAIGILTAPATVRLSKTYFNNPGRNMIFLWTVLLLAGLLSLTVEFLRIKPVICPSDDAATTIWAETKMFYYNSSCGLQCTEDKGPQSPLRQGSANNIYVIPSPHELDFNTATLLAAACCIPAILSLVSTWIKILDKNWEKLSGGKRREKGNEPIEGTNGATPIQMTGIAEKIRGWLTLIEIPVFVAGVIAIIVKGEMNFWSEPVDYQTEPIASIGQWAPIVGTGLAVVGSLYLIFAADMEAEEKKKDKPTDQEVNICTECGGNGICPSTDSLANSRRTSRSSSDRPPSEIQRSTTFSTIHQAMKSQSGPDPGGRRKVAQFFNATSAYFATKAHKDDKYTGFEVQERTNFPEIPGEIFRNKDLHDIRYTYNNSPLPRSRATSFVGSDCSNGEGSSRVPKRQLSLPARPPLAATGRRQHSNTLPEGGAGPTFLEIRSLYSNIPPRQWSPTDETAIDEQHDATSRAPSISDFHPTTLSSGPTTPKIVVSSD</sequence>
<keyword evidence="2" id="KW-0472">Membrane</keyword>
<evidence type="ECO:0000313" key="4">
    <source>
        <dbReference type="Proteomes" id="UP001149165"/>
    </source>
</evidence>
<organism evidence="3 4">
    <name type="scientific">Penicillium angulare</name>
    <dbReference type="NCBI Taxonomy" id="116970"/>
    <lineage>
        <taxon>Eukaryota</taxon>
        <taxon>Fungi</taxon>
        <taxon>Dikarya</taxon>
        <taxon>Ascomycota</taxon>
        <taxon>Pezizomycotina</taxon>
        <taxon>Eurotiomycetes</taxon>
        <taxon>Eurotiomycetidae</taxon>
        <taxon>Eurotiales</taxon>
        <taxon>Aspergillaceae</taxon>
        <taxon>Penicillium</taxon>
    </lineage>
</organism>
<reference evidence="3" key="1">
    <citation type="submission" date="2022-11" db="EMBL/GenBank/DDBJ databases">
        <authorList>
            <person name="Petersen C."/>
        </authorList>
    </citation>
    <scope>NUCLEOTIDE SEQUENCE</scope>
    <source>
        <strain evidence="3">IBT 30069</strain>
    </source>
</reference>
<name>A0A9W9KIP9_9EURO</name>
<keyword evidence="4" id="KW-1185">Reference proteome</keyword>
<evidence type="ECO:0000256" key="2">
    <source>
        <dbReference type="SAM" id="Phobius"/>
    </source>
</evidence>
<dbReference type="Proteomes" id="UP001149165">
    <property type="component" value="Unassembled WGS sequence"/>
</dbReference>
<keyword evidence="2" id="KW-0812">Transmembrane</keyword>
<proteinExistence type="predicted"/>
<protein>
    <submittedName>
        <fullName evidence="3">Uncharacterized protein</fullName>
    </submittedName>
</protein>
<dbReference type="OrthoDB" id="3021074at2759"/>
<feature type="compositionally biased region" description="Polar residues" evidence="1">
    <location>
        <begin position="491"/>
        <end position="501"/>
    </location>
</feature>
<dbReference type="EMBL" id="JAPQKH010000003">
    <property type="protein sequence ID" value="KAJ5106843.1"/>
    <property type="molecule type" value="Genomic_DNA"/>
</dbReference>
<feature type="transmembrane region" description="Helical" evidence="2">
    <location>
        <begin position="323"/>
        <end position="344"/>
    </location>
</feature>